<keyword evidence="2" id="KW-1185">Reference proteome</keyword>
<organism evidence="1 2">
    <name type="scientific">Noviherbaspirillum suwonense</name>
    <dbReference type="NCBI Taxonomy" id="1224511"/>
    <lineage>
        <taxon>Bacteria</taxon>
        <taxon>Pseudomonadati</taxon>
        <taxon>Pseudomonadota</taxon>
        <taxon>Betaproteobacteria</taxon>
        <taxon>Burkholderiales</taxon>
        <taxon>Oxalobacteraceae</taxon>
        <taxon>Noviherbaspirillum</taxon>
    </lineage>
</organism>
<sequence length="75" mass="8397">MIKAEKTFANQGYLLRCIAIPVEKGGFHAEAHITRYSDKADMGTTRFAPEVAYSTRAIAIEHARAWSVEWVKNNG</sequence>
<name>A0ABY1Q072_9BURK</name>
<dbReference type="Proteomes" id="UP001158049">
    <property type="component" value="Unassembled WGS sequence"/>
</dbReference>
<comment type="caution">
    <text evidence="1">The sequence shown here is derived from an EMBL/GenBank/DDBJ whole genome shotgun (WGS) entry which is preliminary data.</text>
</comment>
<dbReference type="EMBL" id="FXUL01000004">
    <property type="protein sequence ID" value="SMP55002.1"/>
    <property type="molecule type" value="Genomic_DNA"/>
</dbReference>
<reference evidence="1 2" key="1">
    <citation type="submission" date="2017-05" db="EMBL/GenBank/DDBJ databases">
        <authorList>
            <person name="Varghese N."/>
            <person name="Submissions S."/>
        </authorList>
    </citation>
    <scope>NUCLEOTIDE SEQUENCE [LARGE SCALE GENOMIC DNA]</scope>
    <source>
        <strain evidence="1 2">DSM 26001</strain>
    </source>
</reference>
<proteinExistence type="predicted"/>
<gene>
    <name evidence="1" type="ORF">SAMN06295970_104107</name>
</gene>
<accession>A0ABY1Q072</accession>
<evidence type="ECO:0000313" key="1">
    <source>
        <dbReference type="EMBL" id="SMP55002.1"/>
    </source>
</evidence>
<evidence type="ECO:0008006" key="3">
    <source>
        <dbReference type="Google" id="ProtNLM"/>
    </source>
</evidence>
<dbReference type="RefSeq" id="WP_283441675.1">
    <property type="nucleotide sequence ID" value="NZ_FXUL01000004.1"/>
</dbReference>
<protein>
    <recommendedName>
        <fullName evidence="3">UDP-glucose 4-epimerase</fullName>
    </recommendedName>
</protein>
<evidence type="ECO:0000313" key="2">
    <source>
        <dbReference type="Proteomes" id="UP001158049"/>
    </source>
</evidence>